<name>A0A399F5H1_9DEIN</name>
<proteinExistence type="predicted"/>
<evidence type="ECO:0000313" key="3">
    <source>
        <dbReference type="Proteomes" id="UP000265800"/>
    </source>
</evidence>
<comment type="caution">
    <text evidence="2">The sequence shown here is derived from an EMBL/GenBank/DDBJ whole genome shotgun (WGS) entry which is preliminary data.</text>
</comment>
<protein>
    <submittedName>
        <fullName evidence="2">Uncharacterized protein</fullName>
    </submittedName>
</protein>
<dbReference type="Proteomes" id="UP000265800">
    <property type="component" value="Unassembled WGS sequence"/>
</dbReference>
<evidence type="ECO:0000313" key="2">
    <source>
        <dbReference type="EMBL" id="RIH90112.1"/>
    </source>
</evidence>
<gene>
    <name evidence="2" type="ORF">Mlute_00034</name>
</gene>
<organism evidence="2 3">
    <name type="scientific">Meiothermus luteus</name>
    <dbReference type="NCBI Taxonomy" id="2026184"/>
    <lineage>
        <taxon>Bacteria</taxon>
        <taxon>Thermotogati</taxon>
        <taxon>Deinococcota</taxon>
        <taxon>Deinococci</taxon>
        <taxon>Thermales</taxon>
        <taxon>Thermaceae</taxon>
        <taxon>Meiothermus</taxon>
    </lineage>
</organism>
<evidence type="ECO:0000256" key="1">
    <source>
        <dbReference type="SAM" id="MobiDB-lite"/>
    </source>
</evidence>
<dbReference type="AlphaFoldDB" id="A0A399F5H1"/>
<feature type="region of interest" description="Disordered" evidence="1">
    <location>
        <begin position="59"/>
        <end position="114"/>
    </location>
</feature>
<dbReference type="EMBL" id="QWKZ01000001">
    <property type="protein sequence ID" value="RIH90112.1"/>
    <property type="molecule type" value="Genomic_DNA"/>
</dbReference>
<feature type="compositionally biased region" description="Basic and acidic residues" evidence="1">
    <location>
        <begin position="79"/>
        <end position="101"/>
    </location>
</feature>
<reference evidence="2 3" key="1">
    <citation type="submission" date="2018-08" db="EMBL/GenBank/DDBJ databases">
        <title>Meiothermus luteus KCTC 52599 genome sequencing project.</title>
        <authorList>
            <person name="Da Costa M.S."/>
            <person name="Albuquerque L."/>
            <person name="Raposo P."/>
            <person name="Froufe H.J.C."/>
            <person name="Barroso C.S."/>
            <person name="Egas C."/>
        </authorList>
    </citation>
    <scope>NUCLEOTIDE SEQUENCE [LARGE SCALE GENOMIC DNA]</scope>
    <source>
        <strain evidence="2 3">KCTC 52599</strain>
    </source>
</reference>
<dbReference type="OrthoDB" id="25552at2"/>
<sequence length="228" mass="26084">MPRKRSWYRLEAHRLREVLERLSLKDGLLLWEALGEDPGAFPLGNPEARRQAMHRIKRDRVSQGIAGNPVTKCHTPLRAGERKPLAKREKPRDKVSQENKRNKAGSRYPDPAGSLAQELGGWRAGLLYRARKEQNALIQRLAQQHKESLLELLNLVESLPLAKRVPTTLAWLEEFASEIERLGDEAVRQVLLEVRKKAPDQPLLYARRVLAGRGKKEEKTWTATGEQF</sequence>
<accession>A0A399F5H1</accession>
<keyword evidence="3" id="KW-1185">Reference proteome</keyword>